<name>A0A1Y3XUX4_9ACTN</name>
<gene>
    <name evidence="2" type="ORF">B5G02_02415</name>
</gene>
<keyword evidence="1" id="KW-0812">Transmembrane</keyword>
<comment type="caution">
    <text evidence="2">The sequence shown here is derived from an EMBL/GenBank/DDBJ whole genome shotgun (WGS) entry which is preliminary data.</text>
</comment>
<sequence>MEALQAVVGKRDSEFTGLKGQLLKHLGTAFFFTVFGLLLVAAGERHTAIMVVTEPLSDVFFACALALYPVGVSASHLAKMTRAYRAGERFELAGVVLARYGREGAARAEAEQASSLEGRDLVLAMRAEGTEAVIERFGRDGAFRMSQAVYVATIVVFSLAFVLMLVVAPL</sequence>
<dbReference type="OrthoDB" id="3182427at2"/>
<feature type="transmembrane region" description="Helical" evidence="1">
    <location>
        <begin position="148"/>
        <end position="168"/>
    </location>
</feature>
<dbReference type="AlphaFoldDB" id="A0A1Y3XUX4"/>
<protein>
    <submittedName>
        <fullName evidence="2">Uncharacterized protein</fullName>
    </submittedName>
</protein>
<proteinExistence type="predicted"/>
<organism evidence="2 3">
    <name type="scientific">[Collinsella] massiliensis</name>
    <dbReference type="NCBI Taxonomy" id="1232426"/>
    <lineage>
        <taxon>Bacteria</taxon>
        <taxon>Bacillati</taxon>
        <taxon>Actinomycetota</taxon>
        <taxon>Coriobacteriia</taxon>
        <taxon>Coriobacteriales</taxon>
        <taxon>Coriobacteriaceae</taxon>
        <taxon>Enorma</taxon>
    </lineage>
</organism>
<evidence type="ECO:0000313" key="2">
    <source>
        <dbReference type="EMBL" id="OUN89353.1"/>
    </source>
</evidence>
<keyword evidence="3" id="KW-1185">Reference proteome</keyword>
<dbReference type="Proteomes" id="UP000195781">
    <property type="component" value="Unassembled WGS sequence"/>
</dbReference>
<evidence type="ECO:0000313" key="3">
    <source>
        <dbReference type="Proteomes" id="UP000195781"/>
    </source>
</evidence>
<accession>A0A1Y3XUX4</accession>
<keyword evidence="1" id="KW-0472">Membrane</keyword>
<dbReference type="EMBL" id="NFIE01000004">
    <property type="protein sequence ID" value="OUN89353.1"/>
    <property type="molecule type" value="Genomic_DNA"/>
</dbReference>
<feature type="transmembrane region" description="Helical" evidence="1">
    <location>
        <begin position="59"/>
        <end position="78"/>
    </location>
</feature>
<reference evidence="3" key="1">
    <citation type="submission" date="2017-04" db="EMBL/GenBank/DDBJ databases">
        <title>Function of individual gut microbiota members based on whole genome sequencing of pure cultures obtained from chicken caecum.</title>
        <authorList>
            <person name="Medvecky M."/>
            <person name="Cejkova D."/>
            <person name="Polansky O."/>
            <person name="Karasova D."/>
            <person name="Kubasova T."/>
            <person name="Cizek A."/>
            <person name="Rychlik I."/>
        </authorList>
    </citation>
    <scope>NUCLEOTIDE SEQUENCE [LARGE SCALE GENOMIC DNA]</scope>
    <source>
        <strain evidence="3">An5</strain>
    </source>
</reference>
<dbReference type="RefSeq" id="WP_094335036.1">
    <property type="nucleotide sequence ID" value="NZ_NFIE01000004.1"/>
</dbReference>
<evidence type="ECO:0000256" key="1">
    <source>
        <dbReference type="SAM" id="Phobius"/>
    </source>
</evidence>
<feature type="transmembrane region" description="Helical" evidence="1">
    <location>
        <begin position="21"/>
        <end position="39"/>
    </location>
</feature>
<keyword evidence="1" id="KW-1133">Transmembrane helix</keyword>